<organism evidence="4">
    <name type="scientific">Mantoniella antarctica</name>
    <dbReference type="NCBI Taxonomy" id="81844"/>
    <lineage>
        <taxon>Eukaryota</taxon>
        <taxon>Viridiplantae</taxon>
        <taxon>Chlorophyta</taxon>
        <taxon>Mamiellophyceae</taxon>
        <taxon>Mamiellales</taxon>
        <taxon>Mamiellaceae</taxon>
        <taxon>Mantoniella</taxon>
    </lineage>
</organism>
<dbReference type="InterPro" id="IPR033344">
    <property type="entry name" value="CURT1"/>
</dbReference>
<sequence length="157" mass="16516">MATVCNVAVRATGAGPKVSARGTSKVQTRAFLGRTAPLKAARAAVFSVKGSQGVSVRADAATDDLNKKLKEVTETVSEKWGETEDKPAVITLAVYGIVGLIAANGVLKSIDGLPLVPDLLELVGIGFSGFYVYQNLLFKPDRAALKESISKQVDKIL</sequence>
<keyword evidence="2" id="KW-1133">Transmembrane helix</keyword>
<feature type="transmembrane region" description="Helical" evidence="2">
    <location>
        <begin position="88"/>
        <end position="107"/>
    </location>
</feature>
<protein>
    <recommendedName>
        <fullName evidence="3">Cyanobacterial aminoacyl-tRNA synthetase CAAD domain-containing protein</fullName>
    </recommendedName>
</protein>
<dbReference type="PANTHER" id="PTHR33222:SF3">
    <property type="entry name" value="PROTEIN CURVATURE THYLAKOID 1C, CHLOROPLASTIC"/>
    <property type="match status" value="1"/>
</dbReference>
<feature type="transmembrane region" description="Helical" evidence="2">
    <location>
        <begin position="119"/>
        <end position="138"/>
    </location>
</feature>
<dbReference type="InterPro" id="IPR025564">
    <property type="entry name" value="CAAD_dom"/>
</dbReference>
<dbReference type="AlphaFoldDB" id="A0A7S0ST19"/>
<evidence type="ECO:0000259" key="3">
    <source>
        <dbReference type="Pfam" id="PF14159"/>
    </source>
</evidence>
<reference evidence="4" key="1">
    <citation type="submission" date="2021-01" db="EMBL/GenBank/DDBJ databases">
        <authorList>
            <person name="Corre E."/>
            <person name="Pelletier E."/>
            <person name="Niang G."/>
            <person name="Scheremetjew M."/>
            <person name="Finn R."/>
            <person name="Kale V."/>
            <person name="Holt S."/>
            <person name="Cochrane G."/>
            <person name="Meng A."/>
            <person name="Brown T."/>
            <person name="Cohen L."/>
        </authorList>
    </citation>
    <scope>NUCLEOTIDE SEQUENCE</scope>
    <source>
        <strain evidence="4">SL-175</strain>
    </source>
</reference>
<evidence type="ECO:0000313" key="4">
    <source>
        <dbReference type="EMBL" id="CAD8714459.1"/>
    </source>
</evidence>
<dbReference type="PANTHER" id="PTHR33222">
    <property type="match status" value="1"/>
</dbReference>
<dbReference type="EMBL" id="HBFC01026956">
    <property type="protein sequence ID" value="CAD8714459.1"/>
    <property type="molecule type" value="Transcribed_RNA"/>
</dbReference>
<comment type="subcellular location">
    <subcellularLocation>
        <location evidence="1">Membrane</location>
        <topology evidence="1">Multi-pass membrane protein</topology>
    </subcellularLocation>
</comment>
<name>A0A7S0ST19_9CHLO</name>
<evidence type="ECO:0000256" key="1">
    <source>
        <dbReference type="ARBA" id="ARBA00004141"/>
    </source>
</evidence>
<dbReference type="Pfam" id="PF14159">
    <property type="entry name" value="CAAD"/>
    <property type="match status" value="1"/>
</dbReference>
<keyword evidence="2" id="KW-0812">Transmembrane</keyword>
<dbReference type="GO" id="GO:0009535">
    <property type="term" value="C:chloroplast thylakoid membrane"/>
    <property type="evidence" value="ECO:0007669"/>
    <property type="project" value="TreeGrafter"/>
</dbReference>
<proteinExistence type="predicted"/>
<evidence type="ECO:0000256" key="2">
    <source>
        <dbReference type="SAM" id="Phobius"/>
    </source>
</evidence>
<accession>A0A7S0ST19</accession>
<gene>
    <name evidence="4" type="ORF">MANT1106_LOCUS16295</name>
</gene>
<feature type="domain" description="Cyanobacterial aminoacyl-tRNA synthetase CAAD" evidence="3">
    <location>
        <begin position="75"/>
        <end position="157"/>
    </location>
</feature>
<keyword evidence="2" id="KW-0472">Membrane</keyword>